<organism evidence="1 2">
    <name type="scientific">Oryza sativa subsp. japonica</name>
    <name type="common">Rice</name>
    <dbReference type="NCBI Taxonomy" id="39947"/>
    <lineage>
        <taxon>Eukaryota</taxon>
        <taxon>Viridiplantae</taxon>
        <taxon>Streptophyta</taxon>
        <taxon>Embryophyta</taxon>
        <taxon>Tracheophyta</taxon>
        <taxon>Spermatophyta</taxon>
        <taxon>Magnoliopsida</taxon>
        <taxon>Liliopsida</taxon>
        <taxon>Poales</taxon>
        <taxon>Poaceae</taxon>
        <taxon>BOP clade</taxon>
        <taxon>Oryzoideae</taxon>
        <taxon>Oryzeae</taxon>
        <taxon>Oryzinae</taxon>
        <taxon>Oryza</taxon>
        <taxon>Oryza sativa</taxon>
    </lineage>
</organism>
<dbReference type="Gramene" id="Os04t0519912-00">
    <property type="protein sequence ID" value="Os04t0519912-00"/>
    <property type="gene ID" value="Os04g0519912"/>
</dbReference>
<dbReference type="EMBL" id="AP014960">
    <property type="protein sequence ID" value="BAS90115.1"/>
    <property type="molecule type" value="Genomic_DNA"/>
</dbReference>
<proteinExistence type="predicted"/>
<dbReference type="AlphaFoldDB" id="A0A0P0WCH7"/>
<reference evidence="1 2" key="2">
    <citation type="journal article" date="2013" name="Plant Cell Physiol.">
        <title>Rice Annotation Project Database (RAP-DB): an integrative and interactive database for rice genomics.</title>
        <authorList>
            <person name="Sakai H."/>
            <person name="Lee S.S."/>
            <person name="Tanaka T."/>
            <person name="Numa H."/>
            <person name="Kim J."/>
            <person name="Kawahara Y."/>
            <person name="Wakimoto H."/>
            <person name="Yang C.C."/>
            <person name="Iwamoto M."/>
            <person name="Abe T."/>
            <person name="Yamada Y."/>
            <person name="Muto A."/>
            <person name="Inokuchi H."/>
            <person name="Ikemura T."/>
            <person name="Matsumoto T."/>
            <person name="Sasaki T."/>
            <person name="Itoh T."/>
        </authorList>
    </citation>
    <scope>NUCLEOTIDE SEQUENCE [LARGE SCALE GENOMIC DNA]</scope>
    <source>
        <strain evidence="2">cv. Nipponbare</strain>
    </source>
</reference>
<reference evidence="2" key="1">
    <citation type="journal article" date="2005" name="Nature">
        <title>The map-based sequence of the rice genome.</title>
        <authorList>
            <consortium name="International rice genome sequencing project (IRGSP)"/>
            <person name="Matsumoto T."/>
            <person name="Wu J."/>
            <person name="Kanamori H."/>
            <person name="Katayose Y."/>
            <person name="Fujisawa M."/>
            <person name="Namiki N."/>
            <person name="Mizuno H."/>
            <person name="Yamamoto K."/>
            <person name="Antonio B.A."/>
            <person name="Baba T."/>
            <person name="Sakata K."/>
            <person name="Nagamura Y."/>
            <person name="Aoki H."/>
            <person name="Arikawa K."/>
            <person name="Arita K."/>
            <person name="Bito T."/>
            <person name="Chiden Y."/>
            <person name="Fujitsuka N."/>
            <person name="Fukunaka R."/>
            <person name="Hamada M."/>
            <person name="Harada C."/>
            <person name="Hayashi A."/>
            <person name="Hijishita S."/>
            <person name="Honda M."/>
            <person name="Hosokawa S."/>
            <person name="Ichikawa Y."/>
            <person name="Idonuma A."/>
            <person name="Iijima M."/>
            <person name="Ikeda M."/>
            <person name="Ikeno M."/>
            <person name="Ito K."/>
            <person name="Ito S."/>
            <person name="Ito T."/>
            <person name="Ito Y."/>
            <person name="Ito Y."/>
            <person name="Iwabuchi A."/>
            <person name="Kamiya K."/>
            <person name="Karasawa W."/>
            <person name="Kurita K."/>
            <person name="Katagiri S."/>
            <person name="Kikuta A."/>
            <person name="Kobayashi H."/>
            <person name="Kobayashi N."/>
            <person name="Machita K."/>
            <person name="Maehara T."/>
            <person name="Masukawa M."/>
            <person name="Mizubayashi T."/>
            <person name="Mukai Y."/>
            <person name="Nagasaki H."/>
            <person name="Nagata Y."/>
            <person name="Naito S."/>
            <person name="Nakashima M."/>
            <person name="Nakama Y."/>
            <person name="Nakamichi Y."/>
            <person name="Nakamura M."/>
            <person name="Meguro A."/>
            <person name="Negishi M."/>
            <person name="Ohta I."/>
            <person name="Ohta T."/>
            <person name="Okamoto M."/>
            <person name="Ono N."/>
            <person name="Saji S."/>
            <person name="Sakaguchi M."/>
            <person name="Sakai K."/>
            <person name="Shibata M."/>
            <person name="Shimokawa T."/>
            <person name="Song J."/>
            <person name="Takazaki Y."/>
            <person name="Terasawa K."/>
            <person name="Tsugane M."/>
            <person name="Tsuji K."/>
            <person name="Ueda S."/>
            <person name="Waki K."/>
            <person name="Yamagata H."/>
            <person name="Yamamoto M."/>
            <person name="Yamamoto S."/>
            <person name="Yamane H."/>
            <person name="Yoshiki S."/>
            <person name="Yoshihara R."/>
            <person name="Yukawa K."/>
            <person name="Zhong H."/>
            <person name="Yano M."/>
            <person name="Yuan Q."/>
            <person name="Ouyang S."/>
            <person name="Liu J."/>
            <person name="Jones K.M."/>
            <person name="Gansberger K."/>
            <person name="Moffat K."/>
            <person name="Hill J."/>
            <person name="Bera J."/>
            <person name="Fadrosh D."/>
            <person name="Jin S."/>
            <person name="Johri S."/>
            <person name="Kim M."/>
            <person name="Overton L."/>
            <person name="Reardon M."/>
            <person name="Tsitrin T."/>
            <person name="Vuong H."/>
            <person name="Weaver B."/>
            <person name="Ciecko A."/>
            <person name="Tallon L."/>
            <person name="Jackson J."/>
            <person name="Pai G."/>
            <person name="Aken S.V."/>
            <person name="Utterback T."/>
            <person name="Reidmuller S."/>
            <person name="Feldblyum T."/>
            <person name="Hsiao J."/>
            <person name="Zismann V."/>
            <person name="Iobst S."/>
            <person name="de Vazeille A.R."/>
            <person name="Buell C.R."/>
            <person name="Ying K."/>
            <person name="Li Y."/>
            <person name="Lu T."/>
            <person name="Huang Y."/>
            <person name="Zhao Q."/>
            <person name="Feng Q."/>
            <person name="Zhang L."/>
            <person name="Zhu J."/>
            <person name="Weng Q."/>
            <person name="Mu J."/>
            <person name="Lu Y."/>
            <person name="Fan D."/>
            <person name="Liu Y."/>
            <person name="Guan J."/>
            <person name="Zhang Y."/>
            <person name="Yu S."/>
            <person name="Liu X."/>
            <person name="Zhang Y."/>
            <person name="Hong G."/>
            <person name="Han B."/>
            <person name="Choisne N."/>
            <person name="Demange N."/>
            <person name="Orjeda G."/>
            <person name="Samain S."/>
            <person name="Cattolico L."/>
            <person name="Pelletier E."/>
            <person name="Couloux A."/>
            <person name="Segurens B."/>
            <person name="Wincker P."/>
            <person name="D'Hont A."/>
            <person name="Scarpelli C."/>
            <person name="Weissenbach J."/>
            <person name="Salanoubat M."/>
            <person name="Quetier F."/>
            <person name="Yu Y."/>
            <person name="Kim H.R."/>
            <person name="Rambo T."/>
            <person name="Currie J."/>
            <person name="Collura K."/>
            <person name="Luo M."/>
            <person name="Yang T."/>
            <person name="Ammiraju J.S.S."/>
            <person name="Engler F."/>
            <person name="Soderlund C."/>
            <person name="Wing R.A."/>
            <person name="Palmer L.E."/>
            <person name="de la Bastide M."/>
            <person name="Spiegel L."/>
            <person name="Nascimento L."/>
            <person name="Zutavern T."/>
            <person name="O'Shaughnessy A."/>
            <person name="Dike S."/>
            <person name="Dedhia N."/>
            <person name="Preston R."/>
            <person name="Balija V."/>
            <person name="McCombie W.R."/>
            <person name="Chow T."/>
            <person name="Chen H."/>
            <person name="Chung M."/>
            <person name="Chen C."/>
            <person name="Shaw J."/>
            <person name="Wu H."/>
            <person name="Hsiao K."/>
            <person name="Chao Y."/>
            <person name="Chu M."/>
            <person name="Cheng C."/>
            <person name="Hour A."/>
            <person name="Lee P."/>
            <person name="Lin S."/>
            <person name="Lin Y."/>
            <person name="Liou J."/>
            <person name="Liu S."/>
            <person name="Hsing Y."/>
            <person name="Raghuvanshi S."/>
            <person name="Mohanty A."/>
            <person name="Bharti A.K."/>
            <person name="Gaur A."/>
            <person name="Gupta V."/>
            <person name="Kumar D."/>
            <person name="Ravi V."/>
            <person name="Vij S."/>
            <person name="Kapur A."/>
            <person name="Khurana P."/>
            <person name="Khurana P."/>
            <person name="Khurana J.P."/>
            <person name="Tyagi A.K."/>
            <person name="Gaikwad K."/>
            <person name="Singh A."/>
            <person name="Dalal V."/>
            <person name="Srivastava S."/>
            <person name="Dixit A."/>
            <person name="Pal A.K."/>
            <person name="Ghazi I.A."/>
            <person name="Yadav M."/>
            <person name="Pandit A."/>
            <person name="Bhargava A."/>
            <person name="Sureshbabu K."/>
            <person name="Batra K."/>
            <person name="Sharma T.R."/>
            <person name="Mohapatra T."/>
            <person name="Singh N.K."/>
            <person name="Messing J."/>
            <person name="Nelson A.B."/>
            <person name="Fuks G."/>
            <person name="Kavchok S."/>
            <person name="Keizer G."/>
            <person name="Linton E."/>
            <person name="Llaca V."/>
            <person name="Song R."/>
            <person name="Tanyolac B."/>
            <person name="Young S."/>
            <person name="Ho-Il K."/>
            <person name="Hahn J.H."/>
            <person name="Sangsakoo G."/>
            <person name="Vanavichit A."/>
            <person name="de Mattos Luiz.A.T."/>
            <person name="Zimmer P.D."/>
            <person name="Malone G."/>
            <person name="Dellagostin O."/>
            <person name="de Oliveira A.C."/>
            <person name="Bevan M."/>
            <person name="Bancroft I."/>
            <person name="Minx P."/>
            <person name="Cordum H."/>
            <person name="Wilson R."/>
            <person name="Cheng Z."/>
            <person name="Jin W."/>
            <person name="Jiang J."/>
            <person name="Leong S.A."/>
            <person name="Iwama H."/>
            <person name="Gojobori T."/>
            <person name="Itoh T."/>
            <person name="Niimura Y."/>
            <person name="Fujii Y."/>
            <person name="Habara T."/>
            <person name="Sakai H."/>
            <person name="Sato Y."/>
            <person name="Wilson G."/>
            <person name="Kumar K."/>
            <person name="McCouch S."/>
            <person name="Juretic N."/>
            <person name="Hoen D."/>
            <person name="Wright S."/>
            <person name="Bruskiewich R."/>
            <person name="Bureau T."/>
            <person name="Miyao A."/>
            <person name="Hirochika H."/>
            <person name="Nishikawa T."/>
            <person name="Kadowaki K."/>
            <person name="Sugiura M."/>
            <person name="Burr B."/>
            <person name="Sasaki T."/>
        </authorList>
    </citation>
    <scope>NUCLEOTIDE SEQUENCE [LARGE SCALE GENOMIC DNA]</scope>
    <source>
        <strain evidence="2">cv. Nipponbare</strain>
    </source>
</reference>
<dbReference type="Proteomes" id="UP000059680">
    <property type="component" value="Chromosome 4"/>
</dbReference>
<name>A0A0P0WCH7_ORYSJ</name>
<evidence type="ECO:0000313" key="1">
    <source>
        <dbReference type="EMBL" id="BAS90115.1"/>
    </source>
</evidence>
<dbReference type="PaxDb" id="39947-A0A0P0WCH7"/>
<keyword evidence="2" id="KW-1185">Reference proteome</keyword>
<evidence type="ECO:0000313" key="2">
    <source>
        <dbReference type="Proteomes" id="UP000059680"/>
    </source>
</evidence>
<dbReference type="InParanoid" id="A0A0P0WCH7"/>
<gene>
    <name evidence="1" type="ordered locus">Os04g0519912</name>
    <name evidence="1" type="ORF">OSNPB_040519912</name>
</gene>
<sequence length="108" mass="12136">MVNVTKSIALFLPQENSSSLRSTNSFVNFPGVLENRVTYDDGSVLPLFTVVVSTTCTTFTDRAISSVNAGRMPLDTSASARPKNIHNRKPRHVMVYLIYERKKEDTQR</sequence>
<reference evidence="1 2" key="3">
    <citation type="journal article" date="2013" name="Rice">
        <title>Improvement of the Oryza sativa Nipponbare reference genome using next generation sequence and optical map data.</title>
        <authorList>
            <person name="Kawahara Y."/>
            <person name="de la Bastide M."/>
            <person name="Hamilton J.P."/>
            <person name="Kanamori H."/>
            <person name="McCombie W.R."/>
            <person name="Ouyang S."/>
            <person name="Schwartz D.C."/>
            <person name="Tanaka T."/>
            <person name="Wu J."/>
            <person name="Zhou S."/>
            <person name="Childs K.L."/>
            <person name="Davidson R.M."/>
            <person name="Lin H."/>
            <person name="Quesada-Ocampo L."/>
            <person name="Vaillancourt B."/>
            <person name="Sakai H."/>
            <person name="Lee S.S."/>
            <person name="Kim J."/>
            <person name="Numa H."/>
            <person name="Itoh T."/>
            <person name="Buell C.R."/>
            <person name="Matsumoto T."/>
        </authorList>
    </citation>
    <scope>NUCLEOTIDE SEQUENCE [LARGE SCALE GENOMIC DNA]</scope>
    <source>
        <strain evidence="2">cv. Nipponbare</strain>
    </source>
</reference>
<accession>A0A0P0WCH7</accession>
<protein>
    <submittedName>
        <fullName evidence="1">Os04g0519912 protein</fullName>
    </submittedName>
</protein>